<comment type="caution">
    <text evidence="3">The sequence shown here is derived from an EMBL/GenBank/DDBJ whole genome shotgun (WGS) entry which is preliminary data.</text>
</comment>
<keyword evidence="1" id="KW-0175">Coiled coil</keyword>
<dbReference type="InterPro" id="IPR052366">
    <property type="entry name" value="GTP_Pyrophosphokinase"/>
</dbReference>
<keyword evidence="4" id="KW-1185">Reference proteome</keyword>
<dbReference type="PANTHER" id="PTHR47837">
    <property type="entry name" value="GTP PYROPHOSPHOKINASE YJBM"/>
    <property type="match status" value="1"/>
</dbReference>
<dbReference type="Pfam" id="PF04607">
    <property type="entry name" value="RelA_SpoT"/>
    <property type="match status" value="1"/>
</dbReference>
<reference evidence="3 4" key="1">
    <citation type="submission" date="2023-10" db="EMBL/GenBank/DDBJ databases">
        <title>Development of a sustainable strategy for remediation of hydrocarbon-contaminated territories based on the waste exchange concept.</title>
        <authorList>
            <person name="Krivoruchko A."/>
        </authorList>
    </citation>
    <scope>NUCLEOTIDE SEQUENCE [LARGE SCALE GENOMIC DNA]</scope>
    <source>
        <strain evidence="3 4">IEGM 1322</strain>
    </source>
</reference>
<dbReference type="RefSeq" id="WP_068282717.1">
    <property type="nucleotide sequence ID" value="NZ_JAWLKE010000007.1"/>
</dbReference>
<dbReference type="Proteomes" id="UP001185899">
    <property type="component" value="Unassembled WGS sequence"/>
</dbReference>
<dbReference type="SUPFAM" id="SSF81301">
    <property type="entry name" value="Nucleotidyltransferase"/>
    <property type="match status" value="1"/>
</dbReference>
<protein>
    <submittedName>
        <fullName evidence="3">GTP pyrophosphokinase family protein</fullName>
    </submittedName>
</protein>
<dbReference type="InterPro" id="IPR007685">
    <property type="entry name" value="RelA_SpoT"/>
</dbReference>
<evidence type="ECO:0000313" key="3">
    <source>
        <dbReference type="EMBL" id="MDV6232717.1"/>
    </source>
</evidence>
<sequence length="250" mass="28378">MNNSEPVVDLGQLRQDFTRFMMSYKFGIDELITKINILKQEFTHIHRYSPIEHVSSRLKTPESIFEKAQRKKCALTLDAIRENIFDVAGVRITCSFISDTYRIADMLSSQSDVRVVEIKDYIANPKANGYKSLHLIVEIPVFMSDRVQPVLVELQIRTIAMDFWASLEHKIFYKYRGQIPETLLAELTEAAESANKLDEKMESLHDEVVELGGEAENSIALGALPPMALPPELLHMLLTAQAEAIDPDRA</sequence>
<dbReference type="InterPro" id="IPR043519">
    <property type="entry name" value="NT_sf"/>
</dbReference>
<evidence type="ECO:0000313" key="4">
    <source>
        <dbReference type="Proteomes" id="UP001185899"/>
    </source>
</evidence>
<feature type="domain" description="RelA/SpoT" evidence="2">
    <location>
        <begin position="56"/>
        <end position="179"/>
    </location>
</feature>
<accession>A0ABU4B2K3</accession>
<proteinExistence type="predicted"/>
<dbReference type="EMBL" id="JAWLKE010000007">
    <property type="protein sequence ID" value="MDV6232717.1"/>
    <property type="molecule type" value="Genomic_DNA"/>
</dbReference>
<dbReference type="Gene3D" id="1.10.287.860">
    <property type="entry name" value="Nucleotidyltransferase"/>
    <property type="match status" value="1"/>
</dbReference>
<organism evidence="3 4">
    <name type="scientific">Rhodococcus cercidiphylli</name>
    <dbReference type="NCBI Taxonomy" id="489916"/>
    <lineage>
        <taxon>Bacteria</taxon>
        <taxon>Bacillati</taxon>
        <taxon>Actinomycetota</taxon>
        <taxon>Actinomycetes</taxon>
        <taxon>Mycobacteriales</taxon>
        <taxon>Nocardiaceae</taxon>
        <taxon>Rhodococcus</taxon>
    </lineage>
</organism>
<dbReference type="SMART" id="SM00954">
    <property type="entry name" value="RelA_SpoT"/>
    <property type="match status" value="1"/>
</dbReference>
<dbReference type="Gene3D" id="3.30.460.10">
    <property type="entry name" value="Beta Polymerase, domain 2"/>
    <property type="match status" value="1"/>
</dbReference>
<evidence type="ECO:0000259" key="2">
    <source>
        <dbReference type="SMART" id="SM00954"/>
    </source>
</evidence>
<name>A0ABU4B2K3_9NOCA</name>
<dbReference type="CDD" id="cd05399">
    <property type="entry name" value="NT_Rel-Spo_like"/>
    <property type="match status" value="1"/>
</dbReference>
<feature type="coiled-coil region" evidence="1">
    <location>
        <begin position="187"/>
        <end position="214"/>
    </location>
</feature>
<gene>
    <name evidence="3" type="ORF">R3P95_19360</name>
</gene>
<dbReference type="PANTHER" id="PTHR47837:SF2">
    <property type="entry name" value="GTP PYROPHOSPHOKINASE YWAC"/>
    <property type="match status" value="1"/>
</dbReference>
<evidence type="ECO:0000256" key="1">
    <source>
        <dbReference type="SAM" id="Coils"/>
    </source>
</evidence>